<gene>
    <name evidence="5" type="ORF">CAL20_14470</name>
</gene>
<organism evidence="5 6">
    <name type="scientific">Bordetella genomosp. 4</name>
    <dbReference type="NCBI Taxonomy" id="463044"/>
    <lineage>
        <taxon>Bacteria</taxon>
        <taxon>Pseudomonadati</taxon>
        <taxon>Pseudomonadota</taxon>
        <taxon>Betaproteobacteria</taxon>
        <taxon>Burkholderiales</taxon>
        <taxon>Alcaligenaceae</taxon>
        <taxon>Bordetella</taxon>
    </lineage>
</organism>
<dbReference type="InterPro" id="IPR011711">
    <property type="entry name" value="GntR_C"/>
</dbReference>
<comment type="caution">
    <text evidence="5">The sequence shown here is derived from an EMBL/GenBank/DDBJ whole genome shotgun (WGS) entry which is preliminary data.</text>
</comment>
<dbReference type="CDD" id="cd07377">
    <property type="entry name" value="WHTH_GntR"/>
    <property type="match status" value="1"/>
</dbReference>
<evidence type="ECO:0000313" key="5">
    <source>
        <dbReference type="EMBL" id="OZI56613.1"/>
    </source>
</evidence>
<dbReference type="InterPro" id="IPR036390">
    <property type="entry name" value="WH_DNA-bd_sf"/>
</dbReference>
<dbReference type="SMART" id="SM00895">
    <property type="entry name" value="FCD"/>
    <property type="match status" value="1"/>
</dbReference>
<dbReference type="PROSITE" id="PS50949">
    <property type="entry name" value="HTH_GNTR"/>
    <property type="match status" value="1"/>
</dbReference>
<keyword evidence="6" id="KW-1185">Reference proteome</keyword>
<name>A0A261U6X5_9BORD</name>
<dbReference type="InterPro" id="IPR036388">
    <property type="entry name" value="WH-like_DNA-bd_sf"/>
</dbReference>
<sequence length="265" mass="29315">MPEKKTTPERTLSDQLTDMLAQEIRRGAYPVNARLPTEKFMMEQYGVSRTVIREAISRLKSAGLVDTRQGSGTVVLDPASSDVFRLGTPDEDPARGVLRIIELRRGLEAEMAALAAERRSDQDMVRINQALAEIDHAVAKNGDGVEEDLAFHIAIAQATGNPHYPELLGMLTRALKDAIRVTRGNEARQEQLANQVRNEHEAIRAAIERRDVEAARAAAFHHMLSTATRIQNVDAEYWQGSNRAAAGRLARTRLASELRKSKSAS</sequence>
<dbReference type="SUPFAM" id="SSF46785">
    <property type="entry name" value="Winged helix' DNA-binding domain"/>
    <property type="match status" value="1"/>
</dbReference>
<dbReference type="SUPFAM" id="SSF48008">
    <property type="entry name" value="GntR ligand-binding domain-like"/>
    <property type="match status" value="1"/>
</dbReference>
<dbReference type="PRINTS" id="PR00035">
    <property type="entry name" value="HTHGNTR"/>
</dbReference>
<dbReference type="InterPro" id="IPR008920">
    <property type="entry name" value="TF_FadR/GntR_C"/>
</dbReference>
<dbReference type="Pfam" id="PF00392">
    <property type="entry name" value="GntR"/>
    <property type="match status" value="1"/>
</dbReference>
<evidence type="ECO:0000256" key="3">
    <source>
        <dbReference type="ARBA" id="ARBA00023163"/>
    </source>
</evidence>
<dbReference type="Gene3D" id="1.20.120.530">
    <property type="entry name" value="GntR ligand-binding domain-like"/>
    <property type="match status" value="1"/>
</dbReference>
<evidence type="ECO:0000259" key="4">
    <source>
        <dbReference type="PROSITE" id="PS50949"/>
    </source>
</evidence>
<dbReference type="Gene3D" id="1.10.10.10">
    <property type="entry name" value="Winged helix-like DNA-binding domain superfamily/Winged helix DNA-binding domain"/>
    <property type="match status" value="1"/>
</dbReference>
<dbReference type="RefSeq" id="WP_094838183.1">
    <property type="nucleotide sequence ID" value="NZ_NEVQ01000013.1"/>
</dbReference>
<dbReference type="InterPro" id="IPR000524">
    <property type="entry name" value="Tscrpt_reg_HTH_GntR"/>
</dbReference>
<dbReference type="Proteomes" id="UP000216885">
    <property type="component" value="Unassembled WGS sequence"/>
</dbReference>
<dbReference type="GO" id="GO:0003700">
    <property type="term" value="F:DNA-binding transcription factor activity"/>
    <property type="evidence" value="ECO:0007669"/>
    <property type="project" value="InterPro"/>
</dbReference>
<reference evidence="5 6" key="1">
    <citation type="submission" date="2017-05" db="EMBL/GenBank/DDBJ databases">
        <title>Complete and WGS of Bordetella genogroups.</title>
        <authorList>
            <person name="Spilker T."/>
            <person name="LiPuma J."/>
        </authorList>
    </citation>
    <scope>NUCLEOTIDE SEQUENCE [LARGE SCALE GENOMIC DNA]</scope>
    <source>
        <strain evidence="5 6">AU9919</strain>
    </source>
</reference>
<accession>A0A261U6X5</accession>
<evidence type="ECO:0000256" key="1">
    <source>
        <dbReference type="ARBA" id="ARBA00023015"/>
    </source>
</evidence>
<dbReference type="GO" id="GO:0003677">
    <property type="term" value="F:DNA binding"/>
    <property type="evidence" value="ECO:0007669"/>
    <property type="project" value="UniProtKB-KW"/>
</dbReference>
<evidence type="ECO:0000313" key="6">
    <source>
        <dbReference type="Proteomes" id="UP000216885"/>
    </source>
</evidence>
<protein>
    <submittedName>
        <fullName evidence="5">GntR family transcriptional regulator</fullName>
    </submittedName>
</protein>
<proteinExistence type="predicted"/>
<dbReference type="AlphaFoldDB" id="A0A261U6X5"/>
<keyword evidence="3" id="KW-0804">Transcription</keyword>
<feature type="domain" description="HTH gntR-type" evidence="4">
    <location>
        <begin position="10"/>
        <end position="78"/>
    </location>
</feature>
<keyword evidence="1" id="KW-0805">Transcription regulation</keyword>
<dbReference type="EMBL" id="NEVQ01000013">
    <property type="protein sequence ID" value="OZI56613.1"/>
    <property type="molecule type" value="Genomic_DNA"/>
</dbReference>
<evidence type="ECO:0000256" key="2">
    <source>
        <dbReference type="ARBA" id="ARBA00023125"/>
    </source>
</evidence>
<dbReference type="Pfam" id="PF07729">
    <property type="entry name" value="FCD"/>
    <property type="match status" value="1"/>
</dbReference>
<dbReference type="PANTHER" id="PTHR43537">
    <property type="entry name" value="TRANSCRIPTIONAL REGULATOR, GNTR FAMILY"/>
    <property type="match status" value="1"/>
</dbReference>
<dbReference type="SMART" id="SM00345">
    <property type="entry name" value="HTH_GNTR"/>
    <property type="match status" value="1"/>
</dbReference>
<keyword evidence="2" id="KW-0238">DNA-binding</keyword>
<dbReference type="PANTHER" id="PTHR43537:SF5">
    <property type="entry name" value="UXU OPERON TRANSCRIPTIONAL REGULATOR"/>
    <property type="match status" value="1"/>
</dbReference>